<evidence type="ECO:0000313" key="3">
    <source>
        <dbReference type="Proteomes" id="UP000235392"/>
    </source>
</evidence>
<feature type="region of interest" description="Disordered" evidence="1">
    <location>
        <begin position="603"/>
        <end position="658"/>
    </location>
</feature>
<feature type="compositionally biased region" description="Low complexity" evidence="1">
    <location>
        <begin position="228"/>
        <end position="260"/>
    </location>
</feature>
<feature type="compositionally biased region" description="Low complexity" evidence="1">
    <location>
        <begin position="322"/>
        <end position="332"/>
    </location>
</feature>
<organism evidence="2 3">
    <name type="scientific">Puccinia coronata f. sp. avenae</name>
    <dbReference type="NCBI Taxonomy" id="200324"/>
    <lineage>
        <taxon>Eukaryota</taxon>
        <taxon>Fungi</taxon>
        <taxon>Dikarya</taxon>
        <taxon>Basidiomycota</taxon>
        <taxon>Pucciniomycotina</taxon>
        <taxon>Pucciniomycetes</taxon>
        <taxon>Pucciniales</taxon>
        <taxon>Pucciniaceae</taxon>
        <taxon>Puccinia</taxon>
    </lineage>
</organism>
<name>A0A2N5TJV0_9BASI</name>
<feature type="compositionally biased region" description="Acidic residues" evidence="1">
    <location>
        <begin position="333"/>
        <end position="343"/>
    </location>
</feature>
<feature type="compositionally biased region" description="Basic residues" evidence="1">
    <location>
        <begin position="212"/>
        <end position="227"/>
    </location>
</feature>
<feature type="region of interest" description="Disordered" evidence="1">
    <location>
        <begin position="524"/>
        <end position="547"/>
    </location>
</feature>
<feature type="non-terminal residue" evidence="2">
    <location>
        <position position="658"/>
    </location>
</feature>
<dbReference type="AlphaFoldDB" id="A0A2N5TJV0"/>
<feature type="compositionally biased region" description="Low complexity" evidence="1">
    <location>
        <begin position="70"/>
        <end position="84"/>
    </location>
</feature>
<feature type="compositionally biased region" description="Low complexity" evidence="1">
    <location>
        <begin position="134"/>
        <end position="193"/>
    </location>
</feature>
<dbReference type="Proteomes" id="UP000235392">
    <property type="component" value="Unassembled WGS sequence"/>
</dbReference>
<feature type="compositionally biased region" description="Basic and acidic residues" evidence="1">
    <location>
        <begin position="344"/>
        <end position="358"/>
    </location>
</feature>
<feature type="compositionally biased region" description="Polar residues" evidence="1">
    <location>
        <begin position="603"/>
        <end position="625"/>
    </location>
</feature>
<feature type="compositionally biased region" description="Polar residues" evidence="1">
    <location>
        <begin position="310"/>
        <end position="321"/>
    </location>
</feature>
<feature type="compositionally biased region" description="Polar residues" evidence="1">
    <location>
        <begin position="117"/>
        <end position="133"/>
    </location>
</feature>
<evidence type="ECO:0000313" key="2">
    <source>
        <dbReference type="EMBL" id="PLW25777.1"/>
    </source>
</evidence>
<evidence type="ECO:0000256" key="1">
    <source>
        <dbReference type="SAM" id="MobiDB-lite"/>
    </source>
</evidence>
<reference evidence="2 3" key="1">
    <citation type="submission" date="2017-11" db="EMBL/GenBank/DDBJ databases">
        <title>De novo assembly and phasing of dikaryotic genomes from two isolates of Puccinia coronata f. sp. avenae, the causal agent of oat crown rust.</title>
        <authorList>
            <person name="Miller M.E."/>
            <person name="Zhang Y."/>
            <person name="Omidvar V."/>
            <person name="Sperschneider J."/>
            <person name="Schwessinger B."/>
            <person name="Raley C."/>
            <person name="Palmer J.M."/>
            <person name="Garnica D."/>
            <person name="Upadhyaya N."/>
            <person name="Rathjen J."/>
            <person name="Taylor J.M."/>
            <person name="Park R.F."/>
            <person name="Dodds P.N."/>
            <person name="Hirsch C.D."/>
            <person name="Kianian S.F."/>
            <person name="Figueroa M."/>
        </authorList>
    </citation>
    <scope>NUCLEOTIDE SEQUENCE [LARGE SCALE GENOMIC DNA]</scope>
    <source>
        <strain evidence="2">12SD80</strain>
    </source>
</reference>
<sequence length="658" mass="71431">MPTAKKRHPAVVASTDFKPFCPSNHKTELLTFIYQVDPHAEVPTKILVGDLRHVAADHLEILRQRQLPPSSSEDTSSSLSSLSSAEDEDLTLIDKPKRSSRIIVTPSPSPDRGAQSPGRTTNRSPRTPAGTPQSAARVARSPARPARSPARTAKTSAKTAARARSPASRTARSPARARTDQSPARAPRSPARNARSKAKTPAKTPSKPVATKSKHHSRRDKPTKHHAPASLSPSPPQASTSRASASTRASTSTRGRSPSRSLKRKSSTKSVSPSPRRPRALASPSTTRARSPIQRHKRPLEDEADEDSPTDPSENSSLLAQSDSPENNSNSESETESNSEFDSDDRAAKNCKGKERARNHSPSNRSNRTRNAKPPSKSVRPLKSALANKNGHGARSSRNRVVCIESSDDDRRYHTRSGYRPATPRPPSPDHDIMGYTEEGWQDGHNSYSRPTMTSYLQRPADGEQYDQDIPTGSAPKSHGRVKRRRYVLAGGGGDQDFVAAGLDHNQNKAPLSNHPNAQTPFSMNPGASQKSSWSFDPSAQPFQSNFQSTYGHQSAQSVLRPTNVAPSFGYHPTQSNVAPALHISHRRHTLTIHLRHFKIDQSNGQGLAPSSQKEATFDFSTAAHTQEKAVSPPPSRFSQPSSLGNRPPPHLGHLGQA</sequence>
<feature type="region of interest" description="Disordered" evidence="1">
    <location>
        <begin position="64"/>
        <end position="431"/>
    </location>
</feature>
<accession>A0A2N5TJV0</accession>
<protein>
    <submittedName>
        <fullName evidence="2">Uncharacterized protein</fullName>
    </submittedName>
</protein>
<dbReference type="EMBL" id="PGCI01000509">
    <property type="protein sequence ID" value="PLW25777.1"/>
    <property type="molecule type" value="Genomic_DNA"/>
</dbReference>
<gene>
    <name evidence="2" type="ORF">PCASD_22684</name>
</gene>
<feature type="compositionally biased region" description="Low complexity" evidence="1">
    <location>
        <begin position="201"/>
        <end position="211"/>
    </location>
</feature>
<comment type="caution">
    <text evidence="2">The sequence shown here is derived from an EMBL/GenBank/DDBJ whole genome shotgun (WGS) entry which is preliminary data.</text>
</comment>
<feature type="compositionally biased region" description="Low complexity" evidence="1">
    <location>
        <begin position="268"/>
        <end position="286"/>
    </location>
</feature>
<proteinExistence type="predicted"/>